<name>A4U8P3_9BACT</name>
<dbReference type="AlphaFoldDB" id="A4U8P3"/>
<reference evidence="2" key="1">
    <citation type="journal article" date="2007" name="Appl. Environ. Microbiol.">
        <title>Widespread occurrence and genomic context of unusually small polyketide synthase genes in microbial consortia associated with marine sponges.</title>
        <authorList>
            <person name="Fieseler L."/>
            <person name="Hentschel U."/>
            <person name="Grozdanov L."/>
            <person name="Schirmer A."/>
            <person name="Wen G."/>
            <person name="Platzer M."/>
            <person name="Hrvatin S."/>
            <person name="Butzke D."/>
            <person name="Zimmermann K."/>
            <person name="Piel J."/>
        </authorList>
    </citation>
    <scope>NUCLEOTIDE SEQUENCE</scope>
</reference>
<evidence type="ECO:0000313" key="2">
    <source>
        <dbReference type="EMBL" id="ABE03897.1"/>
    </source>
</evidence>
<feature type="compositionally biased region" description="Basic and acidic residues" evidence="1">
    <location>
        <begin position="60"/>
        <end position="74"/>
    </location>
</feature>
<sequence>MADHAWSSTQPAETRPAGAQSSRLNARRLRATMHPNSTCTPAPSRRQEYKRPLQLRRRPDRSGQRPGPRCDHARRSGPRSVASFPRGPSQPRYWSRQVETAYST</sequence>
<accession>A4U8P3</accession>
<protein>
    <submittedName>
        <fullName evidence="2">Uncharacterized protein</fullName>
    </submittedName>
</protein>
<feature type="region of interest" description="Disordered" evidence="1">
    <location>
        <begin position="1"/>
        <end position="104"/>
    </location>
</feature>
<feature type="compositionally biased region" description="Polar residues" evidence="1">
    <location>
        <begin position="1"/>
        <end position="12"/>
    </location>
</feature>
<organism evidence="2">
    <name type="scientific">Aplysina aerophoba bacterial symbiont clone pAE27P20</name>
    <dbReference type="NCBI Taxonomy" id="377636"/>
    <lineage>
        <taxon>Bacteria</taxon>
        <taxon>environmental samples</taxon>
    </lineage>
</organism>
<evidence type="ECO:0000256" key="1">
    <source>
        <dbReference type="SAM" id="MobiDB-lite"/>
    </source>
</evidence>
<dbReference type="EMBL" id="DQ438986">
    <property type="protein sequence ID" value="ABE03897.1"/>
    <property type="molecule type" value="Genomic_DNA"/>
</dbReference>
<proteinExistence type="predicted"/>